<evidence type="ECO:0000313" key="3">
    <source>
        <dbReference type="EMBL" id="MFF0007580.1"/>
    </source>
</evidence>
<keyword evidence="4" id="KW-1185">Reference proteome</keyword>
<dbReference type="Gene3D" id="3.40.190.10">
    <property type="entry name" value="Periplasmic binding protein-like II"/>
    <property type="match status" value="1"/>
</dbReference>
<dbReference type="EMBL" id="JBIAJP010000010">
    <property type="protein sequence ID" value="MFF0007580.1"/>
    <property type="molecule type" value="Genomic_DNA"/>
</dbReference>
<feature type="chain" id="PRO_5046637604" evidence="2">
    <location>
        <begin position="30"/>
        <end position="510"/>
    </location>
</feature>
<comment type="caution">
    <text evidence="3">The sequence shown here is derived from an EMBL/GenBank/DDBJ whole genome shotgun (WGS) entry which is preliminary data.</text>
</comment>
<evidence type="ECO:0000256" key="2">
    <source>
        <dbReference type="SAM" id="SignalP"/>
    </source>
</evidence>
<dbReference type="InterPro" id="IPR006311">
    <property type="entry name" value="TAT_signal"/>
</dbReference>
<evidence type="ECO:0000256" key="1">
    <source>
        <dbReference type="SAM" id="MobiDB-lite"/>
    </source>
</evidence>
<dbReference type="RefSeq" id="WP_389832775.1">
    <property type="nucleotide sequence ID" value="NZ_JBIAJP010000010.1"/>
</dbReference>
<gene>
    <name evidence="3" type="ORF">ACFYQT_29660</name>
</gene>
<protein>
    <submittedName>
        <fullName evidence="3">Uncharacterized protein</fullName>
    </submittedName>
</protein>
<feature type="region of interest" description="Disordered" evidence="1">
    <location>
        <begin position="236"/>
        <end position="256"/>
    </location>
</feature>
<proteinExistence type="predicted"/>
<keyword evidence="2" id="KW-0732">Signal</keyword>
<reference evidence="3 4" key="1">
    <citation type="submission" date="2024-10" db="EMBL/GenBank/DDBJ databases">
        <title>The Natural Products Discovery Center: Release of the First 8490 Sequenced Strains for Exploring Actinobacteria Biosynthetic Diversity.</title>
        <authorList>
            <person name="Kalkreuter E."/>
            <person name="Kautsar S.A."/>
            <person name="Yang D."/>
            <person name="Bader C.D."/>
            <person name="Teijaro C.N."/>
            <person name="Fluegel L."/>
            <person name="Davis C.M."/>
            <person name="Simpson J.R."/>
            <person name="Lauterbach L."/>
            <person name="Steele A.D."/>
            <person name="Gui C."/>
            <person name="Meng S."/>
            <person name="Li G."/>
            <person name="Viehrig K."/>
            <person name="Ye F."/>
            <person name="Su P."/>
            <person name="Kiefer A.F."/>
            <person name="Nichols A."/>
            <person name="Cepeda A.J."/>
            <person name="Yan W."/>
            <person name="Fan B."/>
            <person name="Jiang Y."/>
            <person name="Adhikari A."/>
            <person name="Zheng C.-J."/>
            <person name="Schuster L."/>
            <person name="Cowan T.M."/>
            <person name="Smanski M.J."/>
            <person name="Chevrette M.G."/>
            <person name="De Carvalho L.P.S."/>
            <person name="Shen B."/>
        </authorList>
    </citation>
    <scope>NUCLEOTIDE SEQUENCE [LARGE SCALE GENOMIC DNA]</scope>
    <source>
        <strain evidence="3 4">NPDC005497</strain>
    </source>
</reference>
<accession>A0ABW6N2U2</accession>
<dbReference type="SUPFAM" id="SSF53850">
    <property type="entry name" value="Periplasmic binding protein-like II"/>
    <property type="match status" value="1"/>
</dbReference>
<dbReference type="Proteomes" id="UP001601422">
    <property type="component" value="Unassembled WGS sequence"/>
</dbReference>
<dbReference type="PROSITE" id="PS51318">
    <property type="entry name" value="TAT"/>
    <property type="match status" value="1"/>
</dbReference>
<dbReference type="PROSITE" id="PS51257">
    <property type="entry name" value="PROKAR_LIPOPROTEIN"/>
    <property type="match status" value="1"/>
</dbReference>
<organism evidence="3 4">
    <name type="scientific">Streptomyces tibetensis</name>
    <dbReference type="NCBI Taxonomy" id="2382123"/>
    <lineage>
        <taxon>Bacteria</taxon>
        <taxon>Bacillati</taxon>
        <taxon>Actinomycetota</taxon>
        <taxon>Actinomycetes</taxon>
        <taxon>Kitasatosporales</taxon>
        <taxon>Streptomycetaceae</taxon>
        <taxon>Streptomyces</taxon>
    </lineage>
</organism>
<sequence>MSNELNRRSFVGRATAVAGAAAMAPLLSACGNGGEQQTGSNTASELKKAMPAYVPSQSLKPDIPSVSNGADLATDPGFLRYPTEHPTTVSGVPGKGGKYTAVTPLWGTVPPPGNSFYQAMNKALGVDLTIKPADGNNYATIIPTMTAAKRLPDWIQLPTWWNSQFAVGQLAGTQLADLTPHLSGDKIKKYPNLAAIPTGAWKVGAWRNKLYGIPCGASRSPPTTCSRTPRCPNCRPAAASCSVSPEPRRPTGKATMTSAPQILRWGHRALEVEIGVAEDGIARLTRIGRPGGAPHERRNRPSLPMVEVTAAGHGRAWSGGRLIDTSLGARLRYREHRVTRDSQWLVLTVGTGRCVGLPAADGLPGRGGVHHGQRTPGRIHLSGLLPGLRPDARALVHEAVGTYKAIRTDLADAVPAWPLGLPAWDDPWPALALHTPTTTYVTVWRRPGAEATASLALPHLRSRTTRPDVLYPAASRAEAIWNPDTADLTLTLPTAPSAMLLRLDHTPTPH</sequence>
<evidence type="ECO:0000313" key="4">
    <source>
        <dbReference type="Proteomes" id="UP001601422"/>
    </source>
</evidence>
<name>A0ABW6N2U2_9ACTN</name>
<feature type="signal peptide" evidence="2">
    <location>
        <begin position="1"/>
        <end position="29"/>
    </location>
</feature>